<evidence type="ECO:0000259" key="3">
    <source>
        <dbReference type="Pfam" id="PF13505"/>
    </source>
</evidence>
<dbReference type="EMBL" id="DVLY01000158">
    <property type="protein sequence ID" value="HIT98453.1"/>
    <property type="molecule type" value="Genomic_DNA"/>
</dbReference>
<dbReference type="SUPFAM" id="SSF56925">
    <property type="entry name" value="OMPA-like"/>
    <property type="match status" value="1"/>
</dbReference>
<reference evidence="4" key="2">
    <citation type="journal article" date="2021" name="PeerJ">
        <title>Extensive microbial diversity within the chicken gut microbiome revealed by metagenomics and culture.</title>
        <authorList>
            <person name="Gilroy R."/>
            <person name="Ravi A."/>
            <person name="Getino M."/>
            <person name="Pursley I."/>
            <person name="Horton D.L."/>
            <person name="Alikhan N.F."/>
            <person name="Baker D."/>
            <person name="Gharbi K."/>
            <person name="Hall N."/>
            <person name="Watson M."/>
            <person name="Adriaenssens E.M."/>
            <person name="Foster-Nyarko E."/>
            <person name="Jarju S."/>
            <person name="Secka A."/>
            <person name="Antonio M."/>
            <person name="Oren A."/>
            <person name="Chaudhuri R.R."/>
            <person name="La Ragione R."/>
            <person name="Hildebrand F."/>
            <person name="Pallen M.J."/>
        </authorList>
    </citation>
    <scope>NUCLEOTIDE SEQUENCE</scope>
    <source>
        <strain evidence="4">1383</strain>
    </source>
</reference>
<sequence>MMSKKYMAIAALMLCFAAQASAQTVVVENAGRAAVTNYVPEMGFTADVNVGYILGLGDAHNYANATPLPSYHIGLGYFLDKHWRVGLSYQKSYLQQDMGFRTFNNGYYSIYGHAVRNVDFDNVMINGDYTFPVSRWVRPYVGLSIGMGSVKMYTDVAGRFTMDDSKWMFTIAPEAGLRGYFDRHMTVGYRASVAYSRAFGDLETLDGAISSPSYLRIGVGAFVKFL</sequence>
<dbReference type="Gene3D" id="2.40.160.20">
    <property type="match status" value="1"/>
</dbReference>
<feature type="chain" id="PRO_5038341948" evidence="2">
    <location>
        <begin position="23"/>
        <end position="226"/>
    </location>
</feature>
<protein>
    <submittedName>
        <fullName evidence="4">Porin family protein</fullName>
    </submittedName>
</protein>
<feature type="signal peptide" evidence="2">
    <location>
        <begin position="1"/>
        <end position="22"/>
    </location>
</feature>
<dbReference type="Proteomes" id="UP000824161">
    <property type="component" value="Unassembled WGS sequence"/>
</dbReference>
<dbReference type="InterPro" id="IPR027385">
    <property type="entry name" value="Beta-barrel_OMP"/>
</dbReference>
<dbReference type="InterPro" id="IPR011250">
    <property type="entry name" value="OMP/PagP_B-barrel"/>
</dbReference>
<keyword evidence="1 2" id="KW-0732">Signal</keyword>
<name>A0A9D1HAL1_9FLAO</name>
<evidence type="ECO:0000313" key="5">
    <source>
        <dbReference type="Proteomes" id="UP000824161"/>
    </source>
</evidence>
<reference evidence="4" key="1">
    <citation type="submission" date="2020-10" db="EMBL/GenBank/DDBJ databases">
        <authorList>
            <person name="Gilroy R."/>
        </authorList>
    </citation>
    <scope>NUCLEOTIDE SEQUENCE</scope>
    <source>
        <strain evidence="4">1383</strain>
    </source>
</reference>
<proteinExistence type="predicted"/>
<gene>
    <name evidence="4" type="ORF">IAC44_06410</name>
</gene>
<dbReference type="Pfam" id="PF13505">
    <property type="entry name" value="OMP_b-brl"/>
    <property type="match status" value="1"/>
</dbReference>
<organism evidence="4 5">
    <name type="scientific">Candidatus Merdimorpha stercoravium</name>
    <dbReference type="NCBI Taxonomy" id="2840863"/>
    <lineage>
        <taxon>Bacteria</taxon>
        <taxon>Pseudomonadati</taxon>
        <taxon>Bacteroidota</taxon>
        <taxon>Flavobacteriia</taxon>
        <taxon>Flavobacteriales</taxon>
        <taxon>Candidatus Merdimorpha</taxon>
    </lineage>
</organism>
<feature type="domain" description="Outer membrane protein beta-barrel" evidence="3">
    <location>
        <begin position="8"/>
        <end position="196"/>
    </location>
</feature>
<evidence type="ECO:0000256" key="2">
    <source>
        <dbReference type="SAM" id="SignalP"/>
    </source>
</evidence>
<dbReference type="AlphaFoldDB" id="A0A9D1HAL1"/>
<evidence type="ECO:0000256" key="1">
    <source>
        <dbReference type="ARBA" id="ARBA00022729"/>
    </source>
</evidence>
<evidence type="ECO:0000313" key="4">
    <source>
        <dbReference type="EMBL" id="HIT98453.1"/>
    </source>
</evidence>
<comment type="caution">
    <text evidence="4">The sequence shown here is derived from an EMBL/GenBank/DDBJ whole genome shotgun (WGS) entry which is preliminary data.</text>
</comment>
<accession>A0A9D1HAL1</accession>